<feature type="domain" description="Lipin N-terminal" evidence="2">
    <location>
        <begin position="8"/>
        <end position="92"/>
    </location>
</feature>
<keyword evidence="4" id="KW-1185">Reference proteome</keyword>
<dbReference type="Pfam" id="PF04571">
    <property type="entry name" value="Lipin_N"/>
    <property type="match status" value="1"/>
</dbReference>
<evidence type="ECO:0000313" key="3">
    <source>
        <dbReference type="EMBL" id="MED6192770.1"/>
    </source>
</evidence>
<protein>
    <recommendedName>
        <fullName evidence="2">Lipin N-terminal domain-containing protein</fullName>
    </recommendedName>
</protein>
<feature type="compositionally biased region" description="Polar residues" evidence="1">
    <location>
        <begin position="334"/>
        <end position="346"/>
    </location>
</feature>
<dbReference type="InterPro" id="IPR007651">
    <property type="entry name" value="Lipin_N"/>
</dbReference>
<sequence length="630" mass="68567">MRRIGSYITQGVYTVSGPFHPFGGAVDIVVVEQPDGSYKSSPWYVRFGKFQGVLKAREKIVDINVNGVDADFHMHLDHKGEAYFLKEVDAEDGESIIYPSSGDELDDNRSRLLNDMQVQQRLRSKSCNYDSEKFNGNAEERSRGSLFGFVFGRKSIDEGGEGGERMAPAEIAADLLELNWSTDMKNDRRPPRFVDKRKIIKSSSEGDLLQDALQPLEIKEEEEAAASVSNSNSEHGQEKTVIKIDVAHEVECDANGKEGGGDHECADFPVELVEVEVGGGLERKLSEGDLAAGSGFATPGDVVSLDENISADEVAQTTIFCETMGKALADCSDKSNVTSHDVSSAFSPPKESLGVQETTRSPLAGSEAEENFRFSDLDESKTNDQLDKPVSPESVDKEEEEHHSCDDGGDVEVDNLVTDNGDLHLSSPVAIPRTEAAGEDIGRTGSLPNIAARSVDLGQPGAYYPYSQSLDTRSKSLPWLFPENDDSGGLKSYEANENQLSNGKPGAKDSTGEYESSVPRIPFGKRDGSPPSGWRLWPFSRSASQTSVPPIPSDFKDATCEQSSEDRISTDPKNNELKTGPKKKQVREKTPTSEQIASLHLKEGGNTVMFTFSTSMLGKQQVSGIVTLRT</sequence>
<dbReference type="InterPro" id="IPR026058">
    <property type="entry name" value="LIPIN"/>
</dbReference>
<dbReference type="Proteomes" id="UP001341840">
    <property type="component" value="Unassembled WGS sequence"/>
</dbReference>
<dbReference type="EMBL" id="JASCZI010211483">
    <property type="protein sequence ID" value="MED6192770.1"/>
    <property type="molecule type" value="Genomic_DNA"/>
</dbReference>
<accession>A0ABU6X7T3</accession>
<gene>
    <name evidence="3" type="ORF">PIB30_013405</name>
</gene>
<organism evidence="3 4">
    <name type="scientific">Stylosanthes scabra</name>
    <dbReference type="NCBI Taxonomy" id="79078"/>
    <lineage>
        <taxon>Eukaryota</taxon>
        <taxon>Viridiplantae</taxon>
        <taxon>Streptophyta</taxon>
        <taxon>Embryophyta</taxon>
        <taxon>Tracheophyta</taxon>
        <taxon>Spermatophyta</taxon>
        <taxon>Magnoliopsida</taxon>
        <taxon>eudicotyledons</taxon>
        <taxon>Gunneridae</taxon>
        <taxon>Pentapetalae</taxon>
        <taxon>rosids</taxon>
        <taxon>fabids</taxon>
        <taxon>Fabales</taxon>
        <taxon>Fabaceae</taxon>
        <taxon>Papilionoideae</taxon>
        <taxon>50 kb inversion clade</taxon>
        <taxon>dalbergioids sensu lato</taxon>
        <taxon>Dalbergieae</taxon>
        <taxon>Pterocarpus clade</taxon>
        <taxon>Stylosanthes</taxon>
    </lineage>
</organism>
<name>A0ABU6X7T3_9FABA</name>
<proteinExistence type="predicted"/>
<feature type="compositionally biased region" description="Basic and acidic residues" evidence="1">
    <location>
        <begin position="370"/>
        <end position="387"/>
    </location>
</feature>
<dbReference type="PANTHER" id="PTHR12181:SF12">
    <property type="entry name" value="PHOSPHATIDATE PHOSPHATASE"/>
    <property type="match status" value="1"/>
</dbReference>
<feature type="region of interest" description="Disordered" evidence="1">
    <location>
        <begin position="333"/>
        <end position="411"/>
    </location>
</feature>
<reference evidence="3 4" key="1">
    <citation type="journal article" date="2023" name="Plants (Basel)">
        <title>Bridging the Gap: Combining Genomics and Transcriptomics Approaches to Understand Stylosanthes scabra, an Orphan Legume from the Brazilian Caatinga.</title>
        <authorList>
            <person name="Ferreira-Neto J.R.C."/>
            <person name="da Silva M.D."/>
            <person name="Binneck E."/>
            <person name="de Melo N.F."/>
            <person name="da Silva R.H."/>
            <person name="de Melo A.L.T.M."/>
            <person name="Pandolfi V."/>
            <person name="Bustamante F.O."/>
            <person name="Brasileiro-Vidal A.C."/>
            <person name="Benko-Iseppon A.M."/>
        </authorList>
    </citation>
    <scope>NUCLEOTIDE SEQUENCE [LARGE SCALE GENOMIC DNA]</scope>
    <source>
        <tissue evidence="3">Leaves</tissue>
    </source>
</reference>
<dbReference type="PANTHER" id="PTHR12181">
    <property type="entry name" value="LIPIN"/>
    <property type="match status" value="1"/>
</dbReference>
<feature type="compositionally biased region" description="Basic and acidic residues" evidence="1">
    <location>
        <begin position="554"/>
        <end position="576"/>
    </location>
</feature>
<evidence type="ECO:0000259" key="2">
    <source>
        <dbReference type="Pfam" id="PF04571"/>
    </source>
</evidence>
<evidence type="ECO:0000256" key="1">
    <source>
        <dbReference type="SAM" id="MobiDB-lite"/>
    </source>
</evidence>
<evidence type="ECO:0000313" key="4">
    <source>
        <dbReference type="Proteomes" id="UP001341840"/>
    </source>
</evidence>
<comment type="caution">
    <text evidence="3">The sequence shown here is derived from an EMBL/GenBank/DDBJ whole genome shotgun (WGS) entry which is preliminary data.</text>
</comment>
<feature type="region of interest" description="Disordered" evidence="1">
    <location>
        <begin position="477"/>
        <end position="594"/>
    </location>
</feature>